<keyword evidence="1" id="KW-0472">Membrane</keyword>
<dbReference type="Proteomes" id="UP000004410">
    <property type="component" value="Unassembled WGS sequence"/>
</dbReference>
<organism evidence="2 3">
    <name type="scientific">Mediterraneibacter gnavus (strain ATCC 29149 / DSM 114966 / JCM 6515 / VPI C7-9)</name>
    <name type="common">Ruminococcus gnavus</name>
    <dbReference type="NCBI Taxonomy" id="411470"/>
    <lineage>
        <taxon>Bacteria</taxon>
        <taxon>Bacillati</taxon>
        <taxon>Bacillota</taxon>
        <taxon>Clostridia</taxon>
        <taxon>Lachnospirales</taxon>
        <taxon>Lachnospiraceae</taxon>
        <taxon>Mediterraneibacter</taxon>
    </lineage>
</organism>
<protein>
    <submittedName>
        <fullName evidence="2">Uncharacterized protein</fullName>
    </submittedName>
</protein>
<reference evidence="2 3" key="1">
    <citation type="submission" date="2007-04" db="EMBL/GenBank/DDBJ databases">
        <authorList>
            <person name="Fulton L."/>
            <person name="Clifton S."/>
            <person name="Fulton B."/>
            <person name="Xu J."/>
            <person name="Minx P."/>
            <person name="Pepin K.H."/>
            <person name="Johnson M."/>
            <person name="Thiruvilangam P."/>
            <person name="Bhonagiri V."/>
            <person name="Nash W.E."/>
            <person name="Mardis E.R."/>
            <person name="Wilson R.K."/>
        </authorList>
    </citation>
    <scope>NUCLEOTIDE SEQUENCE [LARGE SCALE GENOMIC DNA]</scope>
    <source>
        <strain evidence="2 3">ATCC 29149</strain>
    </source>
</reference>
<comment type="caution">
    <text evidence="2">The sequence shown here is derived from an EMBL/GenBank/DDBJ whole genome shotgun (WGS) entry which is preliminary data.</text>
</comment>
<proteinExistence type="predicted"/>
<keyword evidence="1" id="KW-1133">Transmembrane helix</keyword>
<dbReference type="PaxDb" id="411470-RUMGNA_02290"/>
<accession>A7B407</accession>
<sequence>MLFRNSEQQNKKKWKGRIYEAWCNHGICVSYSVFCGSFIYIIV</sequence>
<evidence type="ECO:0000256" key="1">
    <source>
        <dbReference type="SAM" id="Phobius"/>
    </source>
</evidence>
<dbReference type="AlphaFoldDB" id="A7B407"/>
<name>A7B407_MEDG7</name>
<evidence type="ECO:0000313" key="2">
    <source>
        <dbReference type="EMBL" id="EDN77375.1"/>
    </source>
</evidence>
<dbReference type="EMBL" id="AAYG02000017">
    <property type="protein sequence ID" value="EDN77375.1"/>
    <property type="molecule type" value="Genomic_DNA"/>
</dbReference>
<feature type="transmembrane region" description="Helical" evidence="1">
    <location>
        <begin position="21"/>
        <end position="42"/>
    </location>
</feature>
<keyword evidence="1" id="KW-0812">Transmembrane</keyword>
<gene>
    <name evidence="2" type="ORF">RUMGNA_02290</name>
</gene>
<evidence type="ECO:0000313" key="3">
    <source>
        <dbReference type="Proteomes" id="UP000004410"/>
    </source>
</evidence>
<reference evidence="2 3" key="2">
    <citation type="submission" date="2007-06" db="EMBL/GenBank/DDBJ databases">
        <title>Draft genome sequence of Ruminococcus gnavus (ATCC 29149).</title>
        <authorList>
            <person name="Sudarsanam P."/>
            <person name="Ley R."/>
            <person name="Guruge J."/>
            <person name="Turnbaugh P.J."/>
            <person name="Mahowald M."/>
            <person name="Liep D."/>
            <person name="Gordon J."/>
        </authorList>
    </citation>
    <scope>NUCLEOTIDE SEQUENCE [LARGE SCALE GENOMIC DNA]</scope>
    <source>
        <strain evidence="2 3">ATCC 29149</strain>
    </source>
</reference>